<feature type="compositionally biased region" description="Polar residues" evidence="1">
    <location>
        <begin position="15"/>
        <end position="27"/>
    </location>
</feature>
<accession>A0A7I9V9M7</accession>
<reference evidence="4" key="1">
    <citation type="submission" date="2019-06" db="EMBL/GenBank/DDBJ databases">
        <title>Gordonia isolated from sludge of a wastewater treatment plant.</title>
        <authorList>
            <person name="Tamura T."/>
            <person name="Aoyama K."/>
            <person name="Kang Y."/>
            <person name="Saito S."/>
            <person name="Akiyama N."/>
            <person name="Yazawa K."/>
            <person name="Gonoi T."/>
            <person name="Mikami Y."/>
        </authorList>
    </citation>
    <scope>NUCLEOTIDE SEQUENCE [LARGE SCALE GENOMIC DNA]</scope>
    <source>
        <strain evidence="4">NBRC 107696</strain>
    </source>
</reference>
<feature type="compositionally biased region" description="Basic and acidic residues" evidence="1">
    <location>
        <begin position="1"/>
        <end position="14"/>
    </location>
</feature>
<dbReference type="Pfam" id="PF19545">
    <property type="entry name" value="DUF6069"/>
    <property type="match status" value="1"/>
</dbReference>
<comment type="caution">
    <text evidence="3">The sequence shown here is derived from an EMBL/GenBank/DDBJ whole genome shotgun (WGS) entry which is preliminary data.</text>
</comment>
<protein>
    <submittedName>
        <fullName evidence="3">Uncharacterized protein</fullName>
    </submittedName>
</protein>
<dbReference type="InterPro" id="IPR045713">
    <property type="entry name" value="DUF6069"/>
</dbReference>
<feature type="transmembrane region" description="Helical" evidence="2">
    <location>
        <begin position="195"/>
        <end position="214"/>
    </location>
</feature>
<keyword evidence="2" id="KW-0472">Membrane</keyword>
<feature type="transmembrane region" description="Helical" evidence="2">
    <location>
        <begin position="170"/>
        <end position="189"/>
    </location>
</feature>
<feature type="transmembrane region" description="Helical" evidence="2">
    <location>
        <begin position="140"/>
        <end position="158"/>
    </location>
</feature>
<keyword evidence="2" id="KW-1133">Transmembrane helix</keyword>
<keyword evidence="4" id="KW-1185">Reference proteome</keyword>
<feature type="transmembrane region" description="Helical" evidence="2">
    <location>
        <begin position="92"/>
        <end position="116"/>
    </location>
</feature>
<evidence type="ECO:0000313" key="4">
    <source>
        <dbReference type="Proteomes" id="UP000444960"/>
    </source>
</evidence>
<name>A0A7I9V9M7_9ACTN</name>
<dbReference type="RefSeq" id="WP_161895815.1">
    <property type="nucleotide sequence ID" value="NZ_BJOV01000005.1"/>
</dbReference>
<sequence>MTNYDPRDPRHRGNEQNPQTRAYSQANDFDDYPQQSYNQQQPYTQSSYTDRRYAEPQSPEPYYTEPQYAAARAPEQPRRRPSQRRGPDVDPLMFCGGVLMTGVVTGLAAWLVGWIIRSITQKVNDSGQFGVWNPLSQDELWFALVGFVVALLGGALWYLLQVGTPAPDQFYRWIVGLLIAASVVIPITLSAEISTGIGTAVMHLIIGLPVLLLIPTMGTASRRKAQR</sequence>
<proteinExistence type="predicted"/>
<dbReference type="OrthoDB" id="4484500at2"/>
<evidence type="ECO:0000256" key="2">
    <source>
        <dbReference type="SAM" id="Phobius"/>
    </source>
</evidence>
<organism evidence="3 4">
    <name type="scientific">Gordonia spumicola</name>
    <dbReference type="NCBI Taxonomy" id="589161"/>
    <lineage>
        <taxon>Bacteria</taxon>
        <taxon>Bacillati</taxon>
        <taxon>Actinomycetota</taxon>
        <taxon>Actinomycetes</taxon>
        <taxon>Mycobacteriales</taxon>
        <taxon>Gordoniaceae</taxon>
        <taxon>Gordonia</taxon>
    </lineage>
</organism>
<feature type="region of interest" description="Disordered" evidence="1">
    <location>
        <begin position="1"/>
        <end position="88"/>
    </location>
</feature>
<dbReference type="AlphaFoldDB" id="A0A7I9V9M7"/>
<feature type="compositionally biased region" description="Low complexity" evidence="1">
    <location>
        <begin position="32"/>
        <end position="48"/>
    </location>
</feature>
<evidence type="ECO:0000313" key="3">
    <source>
        <dbReference type="EMBL" id="GEE02047.1"/>
    </source>
</evidence>
<dbReference type="EMBL" id="BJOV01000005">
    <property type="protein sequence ID" value="GEE02047.1"/>
    <property type="molecule type" value="Genomic_DNA"/>
</dbReference>
<evidence type="ECO:0000256" key="1">
    <source>
        <dbReference type="SAM" id="MobiDB-lite"/>
    </source>
</evidence>
<gene>
    <name evidence="3" type="ORF">nbrc107696_24930</name>
</gene>
<dbReference type="Proteomes" id="UP000444960">
    <property type="component" value="Unassembled WGS sequence"/>
</dbReference>
<keyword evidence="2" id="KW-0812">Transmembrane</keyword>